<dbReference type="Proteomes" id="UP000786560">
    <property type="component" value="Unassembled WGS sequence"/>
</dbReference>
<dbReference type="EMBL" id="DYUX01000028">
    <property type="protein sequence ID" value="HJG42377.1"/>
    <property type="molecule type" value="Genomic_DNA"/>
</dbReference>
<protein>
    <submittedName>
        <fullName evidence="2">Uncharacterized protein</fullName>
    </submittedName>
</protein>
<keyword evidence="1" id="KW-1133">Transmembrane helix</keyword>
<keyword evidence="1" id="KW-0812">Transmembrane</keyword>
<accession>A0A921LVP0</accession>
<reference evidence="2" key="2">
    <citation type="submission" date="2021-09" db="EMBL/GenBank/DDBJ databases">
        <authorList>
            <person name="Gilroy R."/>
        </authorList>
    </citation>
    <scope>NUCLEOTIDE SEQUENCE</scope>
    <source>
        <strain evidence="2">ChiBcolR7-4860</strain>
    </source>
</reference>
<organism evidence="2 3">
    <name type="scientific">Bifidobacterium pullorum subsp. gallinarum</name>
    <dbReference type="NCBI Taxonomy" id="78344"/>
    <lineage>
        <taxon>Bacteria</taxon>
        <taxon>Bacillati</taxon>
        <taxon>Actinomycetota</taxon>
        <taxon>Actinomycetes</taxon>
        <taxon>Bifidobacteriales</taxon>
        <taxon>Bifidobacteriaceae</taxon>
        <taxon>Bifidobacterium</taxon>
    </lineage>
</organism>
<proteinExistence type="predicted"/>
<sequence>MKRWKLVRVETPDRPLTRTGAWLRLIGLCAVALVLGIVVGVLIFS</sequence>
<dbReference type="AlphaFoldDB" id="A0A921LVP0"/>
<evidence type="ECO:0000313" key="3">
    <source>
        <dbReference type="Proteomes" id="UP000786560"/>
    </source>
</evidence>
<dbReference type="RefSeq" id="WP_278711698.1">
    <property type="nucleotide sequence ID" value="NZ_DYUX01000028.1"/>
</dbReference>
<evidence type="ECO:0000256" key="1">
    <source>
        <dbReference type="SAM" id="Phobius"/>
    </source>
</evidence>
<gene>
    <name evidence="2" type="ORF">K8U73_08370</name>
</gene>
<comment type="caution">
    <text evidence="2">The sequence shown here is derived from an EMBL/GenBank/DDBJ whole genome shotgun (WGS) entry which is preliminary data.</text>
</comment>
<evidence type="ECO:0000313" key="2">
    <source>
        <dbReference type="EMBL" id="HJG42377.1"/>
    </source>
</evidence>
<feature type="transmembrane region" description="Helical" evidence="1">
    <location>
        <begin position="21"/>
        <end position="44"/>
    </location>
</feature>
<name>A0A921LVP0_9BIFI</name>
<keyword evidence="1" id="KW-0472">Membrane</keyword>
<reference evidence="2" key="1">
    <citation type="journal article" date="2021" name="PeerJ">
        <title>Extensive microbial diversity within the chicken gut microbiome revealed by metagenomics and culture.</title>
        <authorList>
            <person name="Gilroy R."/>
            <person name="Ravi A."/>
            <person name="Getino M."/>
            <person name="Pursley I."/>
            <person name="Horton D.L."/>
            <person name="Alikhan N.F."/>
            <person name="Baker D."/>
            <person name="Gharbi K."/>
            <person name="Hall N."/>
            <person name="Watson M."/>
            <person name="Adriaenssens E.M."/>
            <person name="Foster-Nyarko E."/>
            <person name="Jarju S."/>
            <person name="Secka A."/>
            <person name="Antonio M."/>
            <person name="Oren A."/>
            <person name="Chaudhuri R.R."/>
            <person name="La Ragione R."/>
            <person name="Hildebrand F."/>
            <person name="Pallen M.J."/>
        </authorList>
    </citation>
    <scope>NUCLEOTIDE SEQUENCE</scope>
    <source>
        <strain evidence="2">ChiBcolR7-4860</strain>
    </source>
</reference>